<feature type="region of interest" description="Disordered" evidence="1">
    <location>
        <begin position="231"/>
        <end position="254"/>
    </location>
</feature>
<reference evidence="3" key="1">
    <citation type="journal article" date="2019" name="Int. J. Syst. Evol. Microbiol.">
        <title>The Global Catalogue of Microorganisms (GCM) 10K type strain sequencing project: providing services to taxonomists for standard genome sequencing and annotation.</title>
        <authorList>
            <consortium name="The Broad Institute Genomics Platform"/>
            <consortium name="The Broad Institute Genome Sequencing Center for Infectious Disease"/>
            <person name="Wu L."/>
            <person name="Ma J."/>
        </authorList>
    </citation>
    <scope>NUCLEOTIDE SEQUENCE [LARGE SCALE GENOMIC DNA]</scope>
    <source>
        <strain evidence="3">JCM 16014</strain>
    </source>
</reference>
<gene>
    <name evidence="2" type="ORF">GCM10009839_23220</name>
</gene>
<dbReference type="Proteomes" id="UP001500751">
    <property type="component" value="Unassembled WGS sequence"/>
</dbReference>
<protein>
    <submittedName>
        <fullName evidence="2">Uncharacterized protein</fullName>
    </submittedName>
</protein>
<evidence type="ECO:0000313" key="2">
    <source>
        <dbReference type="EMBL" id="GAA2024704.1"/>
    </source>
</evidence>
<accession>A0ABP5FDW9</accession>
<evidence type="ECO:0000256" key="1">
    <source>
        <dbReference type="SAM" id="MobiDB-lite"/>
    </source>
</evidence>
<name>A0ABP5FDW9_9ACTN</name>
<keyword evidence="3" id="KW-1185">Reference proteome</keyword>
<proteinExistence type="predicted"/>
<sequence length="254" mass="26912">MTIDTDQAPAAPPAALDQLDATQIARAFQRNASGVPEMRFEVPANFLAYPMQEDPAERQAAADQFVRELYKNGDEELWRTTAPAIAAMGEITAGAGVGWAGLGVFDNEQGGVATCTLTLAATESDHMDPEVAVLGLREVLVRDEFNDSRWLNLPCGPAVSRITVTKYPLDPELSGGAEGAELVQGQIQVYIPFPTGPYMAIMTMQTANMEVWTEFSQMMAVIVRSAVFPGAPGTPETPGTPGPAEAGSGAAARP</sequence>
<dbReference type="RefSeq" id="WP_344665543.1">
    <property type="nucleotide sequence ID" value="NZ_BAAAQN010000010.1"/>
</dbReference>
<dbReference type="EMBL" id="BAAAQN010000010">
    <property type="protein sequence ID" value="GAA2024704.1"/>
    <property type="molecule type" value="Genomic_DNA"/>
</dbReference>
<evidence type="ECO:0000313" key="3">
    <source>
        <dbReference type="Proteomes" id="UP001500751"/>
    </source>
</evidence>
<comment type="caution">
    <text evidence="2">The sequence shown here is derived from an EMBL/GenBank/DDBJ whole genome shotgun (WGS) entry which is preliminary data.</text>
</comment>
<organism evidence="2 3">
    <name type="scientific">Catenulispora yoronensis</name>
    <dbReference type="NCBI Taxonomy" id="450799"/>
    <lineage>
        <taxon>Bacteria</taxon>
        <taxon>Bacillati</taxon>
        <taxon>Actinomycetota</taxon>
        <taxon>Actinomycetes</taxon>
        <taxon>Catenulisporales</taxon>
        <taxon>Catenulisporaceae</taxon>
        <taxon>Catenulispora</taxon>
    </lineage>
</organism>